<dbReference type="RefSeq" id="WP_069318645.1">
    <property type="nucleotide sequence ID" value="NZ_MDDS01000003.1"/>
</dbReference>
<dbReference type="Gene3D" id="3.30.420.10">
    <property type="entry name" value="Ribonuclease H-like superfamily/Ribonuclease H"/>
    <property type="match status" value="1"/>
</dbReference>
<proteinExistence type="predicted"/>
<evidence type="ECO:0000256" key="1">
    <source>
        <dbReference type="SAM" id="MobiDB-lite"/>
    </source>
</evidence>
<dbReference type="InterPro" id="IPR036397">
    <property type="entry name" value="RNaseH_sf"/>
</dbReference>
<dbReference type="InterPro" id="IPR012337">
    <property type="entry name" value="RNaseH-like_sf"/>
</dbReference>
<keyword evidence="4" id="KW-1185">Reference proteome</keyword>
<dbReference type="GO" id="GO:0015074">
    <property type="term" value="P:DNA integration"/>
    <property type="evidence" value="ECO:0007669"/>
    <property type="project" value="InterPro"/>
</dbReference>
<name>A0A1E3M138_9SPHN</name>
<protein>
    <recommendedName>
        <fullName evidence="2">Integrase catalytic domain-containing protein</fullName>
    </recommendedName>
</protein>
<dbReference type="InterPro" id="IPR001584">
    <property type="entry name" value="Integrase_cat-core"/>
</dbReference>
<dbReference type="SUPFAM" id="SSF53098">
    <property type="entry name" value="Ribonuclease H-like"/>
    <property type="match status" value="1"/>
</dbReference>
<dbReference type="AlphaFoldDB" id="A0A1E3M138"/>
<feature type="compositionally biased region" description="Acidic residues" evidence="1">
    <location>
        <begin position="703"/>
        <end position="713"/>
    </location>
</feature>
<dbReference type="OrthoDB" id="5287589at2"/>
<evidence type="ECO:0000259" key="2">
    <source>
        <dbReference type="PROSITE" id="PS50994"/>
    </source>
</evidence>
<sequence>MTGTTVQARTPQYVFNKGDILSWRDRDWTPERRRGDVVDFANGVELETLTDEEIAGLIGQREARIVRAGASAKDRQHAAAGADLAQLPRSVVEDGRRKDAYVHELVQLGLTWHAPTSKVEEAIADVAVRIGDPQPPAAYLVRRWWKKGRRRAAGAGRLGDRITVGDLVPQHGFKGNRSNRVCFEVSKIIHKAIKDVYLTRERRSVESTLGAARHAVRTENEGRGPEDQLSLPGRKAVEAAIASLPRKDVIAAREGPDAAYQALGPVERRARPQAPLDEVEIDHTPSDLFVLDGLSGAPLGRATIGLGEDRCTGAPWGIHVGFDPPSTHTVMQVLRNGVFPKNYVRIYADAGIWDVEGSWPVFGVPVKISTDRGAEALNNDIRAMGADLPIKVVEAKAGRKGRLKGEIERRLGSLNRDLLQEQRGTTFSNIVDRDDYDPKKNAVITYEELLEKIHIWIVDIVMQRKHGGTGDVPMRLWNEKIETYRPHQVENADALLPLFGRVEHRIARRDGIKFKHLLFQSDEFNALLSNPAFLKASTNARGKVVVRFRYDPSNIDHVQVYLPHARGQETMHMRVPVEKRATEYAHGLSVWAHDAIVKAAREKADAAVDLAALDRAKVKLIADMDADMPGSAKVRSTLRTARIRQIGGVAPYGDSVRTTPEGSFEDKRQAAAVEAAAAAAGPKRGGPPLPANDGLPDPSQMEPDLDEDEDLADLEEKVATATPRYTRRSDPAVVDTRTSAPAGKRRKAKPRTPVNDSGDDIDFYSEGVRA</sequence>
<accession>A0A1E3M138</accession>
<dbReference type="Proteomes" id="UP000094487">
    <property type="component" value="Unassembled WGS sequence"/>
</dbReference>
<feature type="domain" description="Integrase catalytic" evidence="2">
    <location>
        <begin position="271"/>
        <end position="481"/>
    </location>
</feature>
<feature type="region of interest" description="Disordered" evidence="1">
    <location>
        <begin position="650"/>
        <end position="770"/>
    </location>
</feature>
<dbReference type="PROSITE" id="PS50994">
    <property type="entry name" value="INTEGRASE"/>
    <property type="match status" value="1"/>
</dbReference>
<gene>
    <name evidence="3" type="ORF">BFL28_08640</name>
</gene>
<dbReference type="EMBL" id="MDDS01000003">
    <property type="protein sequence ID" value="ODP39688.1"/>
    <property type="molecule type" value="Genomic_DNA"/>
</dbReference>
<organism evidence="3 4">
    <name type="scientific">Sphingomonas turrisvirgatae</name>
    <dbReference type="NCBI Taxonomy" id="1888892"/>
    <lineage>
        <taxon>Bacteria</taxon>
        <taxon>Pseudomonadati</taxon>
        <taxon>Pseudomonadota</taxon>
        <taxon>Alphaproteobacteria</taxon>
        <taxon>Sphingomonadales</taxon>
        <taxon>Sphingomonadaceae</taxon>
        <taxon>Sphingomonas</taxon>
    </lineage>
</organism>
<comment type="caution">
    <text evidence="3">The sequence shown here is derived from an EMBL/GenBank/DDBJ whole genome shotgun (WGS) entry which is preliminary data.</text>
</comment>
<evidence type="ECO:0000313" key="3">
    <source>
        <dbReference type="EMBL" id="ODP39688.1"/>
    </source>
</evidence>
<feature type="compositionally biased region" description="Low complexity" evidence="1">
    <location>
        <begin position="670"/>
        <end position="680"/>
    </location>
</feature>
<dbReference type="GO" id="GO:0003676">
    <property type="term" value="F:nucleic acid binding"/>
    <property type="evidence" value="ECO:0007669"/>
    <property type="project" value="InterPro"/>
</dbReference>
<evidence type="ECO:0000313" key="4">
    <source>
        <dbReference type="Proteomes" id="UP000094487"/>
    </source>
</evidence>
<reference evidence="3 4" key="1">
    <citation type="submission" date="2016-08" db="EMBL/GenBank/DDBJ databases">
        <title>Draft genome of the agarase producing Sphingomonas sp. MCT13.</title>
        <authorList>
            <person name="D'Andrea M.M."/>
            <person name="Rossolini G.M."/>
            <person name="Thaller M.C."/>
        </authorList>
    </citation>
    <scope>NUCLEOTIDE SEQUENCE [LARGE SCALE GENOMIC DNA]</scope>
    <source>
        <strain evidence="3 4">MCT13</strain>
    </source>
</reference>
<dbReference type="STRING" id="1888892.BFL28_08640"/>